<organism evidence="3 4">
    <name type="scientific">Rotaria magnacalcarata</name>
    <dbReference type="NCBI Taxonomy" id="392030"/>
    <lineage>
        <taxon>Eukaryota</taxon>
        <taxon>Metazoa</taxon>
        <taxon>Spiralia</taxon>
        <taxon>Gnathifera</taxon>
        <taxon>Rotifera</taxon>
        <taxon>Eurotatoria</taxon>
        <taxon>Bdelloidea</taxon>
        <taxon>Philodinida</taxon>
        <taxon>Philodinidae</taxon>
        <taxon>Rotaria</taxon>
    </lineage>
</organism>
<dbReference type="PANTHER" id="PTHR21255">
    <property type="entry name" value="T-COMPLEX-ASSOCIATED-TESTIS-EXPRESSED 1/ DYNEIN LIGHT CHAIN"/>
    <property type="match status" value="1"/>
</dbReference>
<dbReference type="EMBL" id="CAJOBF010001587">
    <property type="protein sequence ID" value="CAF3965678.1"/>
    <property type="molecule type" value="Genomic_DNA"/>
</dbReference>
<dbReference type="PANTHER" id="PTHR21255:SF4">
    <property type="entry name" value="DYNEIN LIGHT CHAIN TCTEX-TYPE"/>
    <property type="match status" value="1"/>
</dbReference>
<dbReference type="Proteomes" id="UP000663887">
    <property type="component" value="Unassembled WGS sequence"/>
</dbReference>
<dbReference type="GO" id="GO:0005868">
    <property type="term" value="C:cytoplasmic dynein complex"/>
    <property type="evidence" value="ECO:0007669"/>
    <property type="project" value="TreeGrafter"/>
</dbReference>
<dbReference type="InterPro" id="IPR038586">
    <property type="entry name" value="Tctex-1-like_sf"/>
</dbReference>
<dbReference type="Pfam" id="PF03645">
    <property type="entry name" value="Tctex-1"/>
    <property type="match status" value="1"/>
</dbReference>
<dbReference type="AlphaFoldDB" id="A0A819LFH8"/>
<reference evidence="3" key="1">
    <citation type="submission" date="2021-02" db="EMBL/GenBank/DDBJ databases">
        <authorList>
            <person name="Nowell W R."/>
        </authorList>
    </citation>
    <scope>NUCLEOTIDE SEQUENCE</scope>
</reference>
<evidence type="ECO:0000256" key="1">
    <source>
        <dbReference type="ARBA" id="ARBA00005361"/>
    </source>
</evidence>
<dbReference type="GO" id="GO:0005737">
    <property type="term" value="C:cytoplasm"/>
    <property type="evidence" value="ECO:0007669"/>
    <property type="project" value="TreeGrafter"/>
</dbReference>
<evidence type="ECO:0000313" key="2">
    <source>
        <dbReference type="EMBL" id="CAF2084675.1"/>
    </source>
</evidence>
<accession>A0A819LFH8</accession>
<gene>
    <name evidence="3" type="ORF">UXM345_LOCUS14188</name>
    <name evidence="2" type="ORF">XDN619_LOCUS15456</name>
</gene>
<dbReference type="InterPro" id="IPR005334">
    <property type="entry name" value="Tctex-1-like"/>
</dbReference>
<comment type="similarity">
    <text evidence="1">Belongs to the dynein light chain Tctex-type family.</text>
</comment>
<evidence type="ECO:0000313" key="3">
    <source>
        <dbReference type="EMBL" id="CAF3965678.1"/>
    </source>
</evidence>
<dbReference type="EMBL" id="CAJNRG010006300">
    <property type="protein sequence ID" value="CAF2084675.1"/>
    <property type="molecule type" value="Genomic_DNA"/>
</dbReference>
<dbReference type="GO" id="GO:0045505">
    <property type="term" value="F:dynein intermediate chain binding"/>
    <property type="evidence" value="ECO:0007669"/>
    <property type="project" value="TreeGrafter"/>
</dbReference>
<dbReference type="Gene3D" id="3.30.1140.40">
    <property type="entry name" value="Tctex-1"/>
    <property type="match status" value="1"/>
</dbReference>
<sequence>MSVNDSNDIVENEAFDLSHTTNIIRAIVEDVLNRNKFNEDNVNSWTRQIVDRCQQSLLEIHNSFKTIITAMIIPKCEENIHMSNACLWDYEVDGSTIIKWENNSMYCIVSAFALSSTS</sequence>
<protein>
    <recommendedName>
        <fullName evidence="5">Dynein light chain Tctex-type 1</fullName>
    </recommendedName>
</protein>
<dbReference type="CDD" id="cd21455">
    <property type="entry name" value="DLC-like_DYNLT1_DYNLT3"/>
    <property type="match status" value="1"/>
</dbReference>
<proteinExistence type="inferred from homology"/>
<dbReference type="Proteomes" id="UP000663842">
    <property type="component" value="Unassembled WGS sequence"/>
</dbReference>
<name>A0A819LFH8_9BILA</name>
<comment type="caution">
    <text evidence="3">The sequence shown here is derived from an EMBL/GenBank/DDBJ whole genome shotgun (WGS) entry which is preliminary data.</text>
</comment>
<dbReference type="GO" id="GO:0007018">
    <property type="term" value="P:microtubule-based movement"/>
    <property type="evidence" value="ECO:0007669"/>
    <property type="project" value="TreeGrafter"/>
</dbReference>
<evidence type="ECO:0000313" key="4">
    <source>
        <dbReference type="Proteomes" id="UP000663842"/>
    </source>
</evidence>
<evidence type="ECO:0008006" key="5">
    <source>
        <dbReference type="Google" id="ProtNLM"/>
    </source>
</evidence>